<organism evidence="1 2">
    <name type="scientific">Thamnidium elegans</name>
    <dbReference type="NCBI Taxonomy" id="101142"/>
    <lineage>
        <taxon>Eukaryota</taxon>
        <taxon>Fungi</taxon>
        <taxon>Fungi incertae sedis</taxon>
        <taxon>Mucoromycota</taxon>
        <taxon>Mucoromycotina</taxon>
        <taxon>Mucoromycetes</taxon>
        <taxon>Mucorales</taxon>
        <taxon>Mucorineae</taxon>
        <taxon>Mucoraceae</taxon>
        <taxon>Thamnidium</taxon>
    </lineage>
</organism>
<evidence type="ECO:0000313" key="2">
    <source>
        <dbReference type="Proteomes" id="UP000613177"/>
    </source>
</evidence>
<gene>
    <name evidence="1" type="ORF">INT48_001527</name>
</gene>
<comment type="caution">
    <text evidence="1">The sequence shown here is derived from an EMBL/GenBank/DDBJ whole genome shotgun (WGS) entry which is preliminary data.</text>
</comment>
<sequence length="179" mass="20392">MSNETEYMDIDGPEFLSTINSEIATIRTNARTNTSATDIFDSYVGDKVGKNLCIKVMVHDIEPISSEYVPKMEALLNRIGGKHHKTLTKKWTVPQQPEPVINTDDYVMEIDEFYPRTSDSRWAKHEPTIHEPIPEPVAYLDNDPALVAPKKPRRKLTYSNSNNVPIKNDASWTSIYSPR</sequence>
<dbReference type="EMBL" id="JAEPRE010000211">
    <property type="protein sequence ID" value="KAG2230285.1"/>
    <property type="molecule type" value="Genomic_DNA"/>
</dbReference>
<proteinExistence type="predicted"/>
<name>A0A8H7VRE2_9FUNG</name>
<dbReference type="AlphaFoldDB" id="A0A8H7VRE2"/>
<evidence type="ECO:0000313" key="1">
    <source>
        <dbReference type="EMBL" id="KAG2230285.1"/>
    </source>
</evidence>
<dbReference type="Proteomes" id="UP000613177">
    <property type="component" value="Unassembled WGS sequence"/>
</dbReference>
<reference evidence="1" key="1">
    <citation type="submission" date="2021-01" db="EMBL/GenBank/DDBJ databases">
        <title>Metabolic potential, ecology and presence of endohyphal bacteria is reflected in genomic diversity of Mucoromycotina.</title>
        <authorList>
            <person name="Muszewska A."/>
            <person name="Okrasinska A."/>
            <person name="Steczkiewicz K."/>
            <person name="Drgas O."/>
            <person name="Orlowska M."/>
            <person name="Perlinska-Lenart U."/>
            <person name="Aleksandrzak-Piekarczyk T."/>
            <person name="Szatraj K."/>
            <person name="Zielenkiewicz U."/>
            <person name="Pilsyk S."/>
            <person name="Malc E."/>
            <person name="Mieczkowski P."/>
            <person name="Kruszewska J.S."/>
            <person name="Biernat P."/>
            <person name="Pawlowska J."/>
        </authorList>
    </citation>
    <scope>NUCLEOTIDE SEQUENCE</scope>
    <source>
        <strain evidence="1">WA0000018081</strain>
    </source>
</reference>
<accession>A0A8H7VRE2</accession>
<keyword evidence="2" id="KW-1185">Reference proteome</keyword>
<protein>
    <submittedName>
        <fullName evidence="1">Uncharacterized protein</fullName>
    </submittedName>
</protein>